<keyword evidence="4 7" id="KW-0812">Transmembrane</keyword>
<feature type="transmembrane region" description="Helical" evidence="7">
    <location>
        <begin position="140"/>
        <end position="164"/>
    </location>
</feature>
<feature type="transmembrane region" description="Helical" evidence="7">
    <location>
        <begin position="9"/>
        <end position="30"/>
    </location>
</feature>
<protein>
    <submittedName>
        <fullName evidence="9">Peptide/nickel transport system permease protein</fullName>
    </submittedName>
</protein>
<keyword evidence="2 7" id="KW-0813">Transport</keyword>
<feature type="domain" description="ABC transmembrane type-1" evidence="8">
    <location>
        <begin position="95"/>
        <end position="306"/>
    </location>
</feature>
<evidence type="ECO:0000313" key="9">
    <source>
        <dbReference type="EMBL" id="TCP64247.1"/>
    </source>
</evidence>
<dbReference type="Gene3D" id="1.10.3720.10">
    <property type="entry name" value="MetI-like"/>
    <property type="match status" value="1"/>
</dbReference>
<evidence type="ECO:0000256" key="3">
    <source>
        <dbReference type="ARBA" id="ARBA00022475"/>
    </source>
</evidence>
<keyword evidence="6 7" id="KW-0472">Membrane</keyword>
<dbReference type="CDD" id="cd06261">
    <property type="entry name" value="TM_PBP2"/>
    <property type="match status" value="1"/>
</dbReference>
<evidence type="ECO:0000256" key="2">
    <source>
        <dbReference type="ARBA" id="ARBA00022448"/>
    </source>
</evidence>
<dbReference type="EMBL" id="SLXV01000042">
    <property type="protein sequence ID" value="TCP64247.1"/>
    <property type="molecule type" value="Genomic_DNA"/>
</dbReference>
<accession>A0A4R2RPG0</accession>
<dbReference type="SUPFAM" id="SSF161098">
    <property type="entry name" value="MetI-like"/>
    <property type="match status" value="1"/>
</dbReference>
<dbReference type="GO" id="GO:0005886">
    <property type="term" value="C:plasma membrane"/>
    <property type="evidence" value="ECO:0007669"/>
    <property type="project" value="UniProtKB-SubCell"/>
</dbReference>
<evidence type="ECO:0000256" key="4">
    <source>
        <dbReference type="ARBA" id="ARBA00022692"/>
    </source>
</evidence>
<feature type="transmembrane region" description="Helical" evidence="7">
    <location>
        <begin position="184"/>
        <end position="202"/>
    </location>
</feature>
<keyword evidence="10" id="KW-1185">Reference proteome</keyword>
<evidence type="ECO:0000259" key="8">
    <source>
        <dbReference type="PROSITE" id="PS50928"/>
    </source>
</evidence>
<name>A0A4R2RPG0_9BACL</name>
<evidence type="ECO:0000256" key="6">
    <source>
        <dbReference type="ARBA" id="ARBA00023136"/>
    </source>
</evidence>
<dbReference type="InterPro" id="IPR045621">
    <property type="entry name" value="BPD_transp_1_N"/>
</dbReference>
<dbReference type="Proteomes" id="UP000294746">
    <property type="component" value="Unassembled WGS sequence"/>
</dbReference>
<dbReference type="InterPro" id="IPR000515">
    <property type="entry name" value="MetI-like"/>
</dbReference>
<feature type="transmembrane region" description="Helical" evidence="7">
    <location>
        <begin position="287"/>
        <end position="313"/>
    </location>
</feature>
<comment type="similarity">
    <text evidence="7">Belongs to the binding-protein-dependent transport system permease family.</text>
</comment>
<comment type="caution">
    <text evidence="9">The sequence shown here is derived from an EMBL/GenBank/DDBJ whole genome shotgun (WGS) entry which is preliminary data.</text>
</comment>
<proteinExistence type="inferred from homology"/>
<keyword evidence="3" id="KW-1003">Cell membrane</keyword>
<dbReference type="PROSITE" id="PS50928">
    <property type="entry name" value="ABC_TM1"/>
    <property type="match status" value="1"/>
</dbReference>
<organism evidence="9 10">
    <name type="scientific">Baia soyae</name>
    <dbReference type="NCBI Taxonomy" id="1544746"/>
    <lineage>
        <taxon>Bacteria</taxon>
        <taxon>Bacillati</taxon>
        <taxon>Bacillota</taxon>
        <taxon>Bacilli</taxon>
        <taxon>Bacillales</taxon>
        <taxon>Thermoactinomycetaceae</taxon>
        <taxon>Baia</taxon>
    </lineage>
</organism>
<feature type="transmembrane region" description="Helical" evidence="7">
    <location>
        <begin position="99"/>
        <end position="119"/>
    </location>
</feature>
<dbReference type="OrthoDB" id="9773683at2"/>
<gene>
    <name evidence="9" type="ORF">EDD57_14212</name>
</gene>
<dbReference type="GO" id="GO:0055085">
    <property type="term" value="P:transmembrane transport"/>
    <property type="evidence" value="ECO:0007669"/>
    <property type="project" value="InterPro"/>
</dbReference>
<evidence type="ECO:0000256" key="5">
    <source>
        <dbReference type="ARBA" id="ARBA00022989"/>
    </source>
</evidence>
<reference evidence="9 10" key="1">
    <citation type="submission" date="2019-03" db="EMBL/GenBank/DDBJ databases">
        <title>Genomic Encyclopedia of Type Strains, Phase IV (KMG-IV): sequencing the most valuable type-strain genomes for metagenomic binning, comparative biology and taxonomic classification.</title>
        <authorList>
            <person name="Goeker M."/>
        </authorList>
    </citation>
    <scope>NUCLEOTIDE SEQUENCE [LARGE SCALE GENOMIC DNA]</scope>
    <source>
        <strain evidence="9 10">DSM 46831</strain>
    </source>
</reference>
<comment type="subcellular location">
    <subcellularLocation>
        <location evidence="1 7">Cell membrane</location>
        <topology evidence="1 7">Multi-pass membrane protein</topology>
    </subcellularLocation>
</comment>
<evidence type="ECO:0000256" key="7">
    <source>
        <dbReference type="RuleBase" id="RU363032"/>
    </source>
</evidence>
<dbReference type="Pfam" id="PF00528">
    <property type="entry name" value="BPD_transp_1"/>
    <property type="match status" value="1"/>
</dbReference>
<keyword evidence="5 7" id="KW-1133">Transmembrane helix</keyword>
<evidence type="ECO:0000256" key="1">
    <source>
        <dbReference type="ARBA" id="ARBA00004651"/>
    </source>
</evidence>
<dbReference type="PANTHER" id="PTHR43163:SF6">
    <property type="entry name" value="DIPEPTIDE TRANSPORT SYSTEM PERMEASE PROTEIN DPPB-RELATED"/>
    <property type="match status" value="1"/>
</dbReference>
<evidence type="ECO:0000313" key="10">
    <source>
        <dbReference type="Proteomes" id="UP000294746"/>
    </source>
</evidence>
<sequence>MVKYVTRRLLGTIPMIVLISIILFTLLQLAPGDPLAGKLDQHADANYIAKLKEDFGLDKPPVEQFFFWAKNFVQGNFGVSFDKKVLVQDLLSERIGKTVFLGVVALIFTYMIAIPLGILSANKPYSKLDYTLTSASFIGFSMPSFFAGLLLIYLFGFQLGWFPYSGSETEASGYEGLEYLMDRLHHVILPAMTLAIINIAQYNRYVRASVLDAKAQDYTRTARSKGLSESKVLRKHVLRNALIPLVTLFGIDLGLLLSGAIITETIFGFPGVGQLYIQSITTRDYPVVMAITMMTSMAVLIGNLIADILYAFVDPRIKYD</sequence>
<dbReference type="AlphaFoldDB" id="A0A4R2RPG0"/>
<dbReference type="Pfam" id="PF19300">
    <property type="entry name" value="BPD_transp_1_N"/>
    <property type="match status" value="1"/>
</dbReference>
<feature type="transmembrane region" description="Helical" evidence="7">
    <location>
        <begin position="241"/>
        <end position="267"/>
    </location>
</feature>
<dbReference type="InterPro" id="IPR035906">
    <property type="entry name" value="MetI-like_sf"/>
</dbReference>
<dbReference type="PANTHER" id="PTHR43163">
    <property type="entry name" value="DIPEPTIDE TRANSPORT SYSTEM PERMEASE PROTEIN DPPB-RELATED"/>
    <property type="match status" value="1"/>
</dbReference>